<protein>
    <submittedName>
        <fullName evidence="2">Uncharacterized protein</fullName>
    </submittedName>
</protein>
<dbReference type="AlphaFoldDB" id="A0A0G0YVU4"/>
<feature type="chain" id="PRO_5002535617" evidence="1">
    <location>
        <begin position="28"/>
        <end position="328"/>
    </location>
</feature>
<proteinExistence type="predicted"/>
<evidence type="ECO:0000256" key="1">
    <source>
        <dbReference type="SAM" id="SignalP"/>
    </source>
</evidence>
<feature type="signal peptide" evidence="1">
    <location>
        <begin position="1"/>
        <end position="27"/>
    </location>
</feature>
<comment type="caution">
    <text evidence="2">The sequence shown here is derived from an EMBL/GenBank/DDBJ whole genome shotgun (WGS) entry which is preliminary data.</text>
</comment>
<name>A0A0G0YVU4_9BACT</name>
<keyword evidence="1" id="KW-0732">Signal</keyword>
<dbReference type="Proteomes" id="UP000034236">
    <property type="component" value="Unassembled WGS sequence"/>
</dbReference>
<gene>
    <name evidence="2" type="ORF">UU58_C0005G0022</name>
</gene>
<accession>A0A0G0YVU4</accession>
<dbReference type="EMBL" id="LCBE01000005">
    <property type="protein sequence ID" value="KKS04573.1"/>
    <property type="molecule type" value="Genomic_DNA"/>
</dbReference>
<sequence length="328" mass="35672">MRPKFLFSFLITIFIISGAVLPFKANAASPSSISVNVVPENPAPNENTSITLSSYANNLDSVLISWSVNGKSVLSGIGKKSFSVNAGAAGSETSVVATISLPDGAIDTRIIIRPAVMVLLWQANDSYVPPFYKGRALPTPDSEVKVVAMPEIKSGSGFVDSKNMTYAWKKDYNNDQEGSGYGKNSFIYINDYLDNSNNVSVTASTIDQKYSSEANITIGTYQPKIVFYKNDANLGTIWEQALSSGHKIQNEEVMEAAPYFISPKNIGIPILAWNWSINDSLVNILGSRKNLIPLRAQAGVSGTAKIKLEIENKYKIFSTASKEINVEF</sequence>
<evidence type="ECO:0000313" key="2">
    <source>
        <dbReference type="EMBL" id="KKS04573.1"/>
    </source>
</evidence>
<organism evidence="2 3">
    <name type="scientific">Candidatus Nomurabacteria bacterium GW2011_GWA2_41_25</name>
    <dbReference type="NCBI Taxonomy" id="1618736"/>
    <lineage>
        <taxon>Bacteria</taxon>
        <taxon>Candidatus Nomuraibacteriota</taxon>
    </lineage>
</organism>
<evidence type="ECO:0000313" key="3">
    <source>
        <dbReference type="Proteomes" id="UP000034236"/>
    </source>
</evidence>
<reference evidence="2 3" key="1">
    <citation type="journal article" date="2015" name="Nature">
        <title>rRNA introns, odd ribosomes, and small enigmatic genomes across a large radiation of phyla.</title>
        <authorList>
            <person name="Brown C.T."/>
            <person name="Hug L.A."/>
            <person name="Thomas B.C."/>
            <person name="Sharon I."/>
            <person name="Castelle C.J."/>
            <person name="Singh A."/>
            <person name="Wilkins M.J."/>
            <person name="Williams K.H."/>
            <person name="Banfield J.F."/>
        </authorList>
    </citation>
    <scope>NUCLEOTIDE SEQUENCE [LARGE SCALE GENOMIC DNA]</scope>
</reference>